<dbReference type="Proteomes" id="UP000309231">
    <property type="component" value="Chromosome"/>
</dbReference>
<reference evidence="2" key="1">
    <citation type="submission" date="2018-01" db="EMBL/GenBank/DDBJ databases">
        <title>Comparative genomics of Mycobacterium mucogenicum and Mycobacterium neoaurum clade members emphasizing tRNA and non-coding RNA.</title>
        <authorList>
            <person name="Behra P.R.K."/>
            <person name="Pettersson B.M.F."/>
            <person name="Das S."/>
            <person name="Dasgupta S."/>
            <person name="Kirsebom L.A."/>
        </authorList>
    </citation>
    <scope>NUCLEOTIDE SEQUENCE</scope>
    <source>
        <strain evidence="2">DSM 44124</strain>
    </source>
</reference>
<reference evidence="1 3" key="2">
    <citation type="journal article" date="2019" name="BMC Evol. Biol.">
        <title>Comparative genomics of Mycobacterium mucogenicum and Mycobacterium neoaurum clade members emphasizing tRNA and non-coding RNA.</title>
        <authorList>
            <person name="Behra P.R.K."/>
            <person name="Pettersson B.M.F."/>
            <person name="Das S."/>
            <person name="Dasgupta S."/>
            <person name="Kirsebom L.A."/>
        </authorList>
    </citation>
    <scope>NUCLEOTIDE SEQUENCE [LARGE SCALE GENOMIC DNA]</scope>
    <source>
        <strain evidence="1 3">DSM 44124</strain>
    </source>
</reference>
<reference evidence="1 3" key="3">
    <citation type="journal article" date="2019" name="Sci. Rep.">
        <title>Insight into the biology of Mycobacterium mucogenicum and Mycobacterium neoaurum clade members.</title>
        <authorList>
            <person name="Behra P.R.K."/>
            <person name="Pettersson B.M.F."/>
            <person name="Ramesh M."/>
            <person name="Dasgupta S."/>
            <person name="Kirsebom L.A."/>
        </authorList>
    </citation>
    <scope>NUCLEOTIDE SEQUENCE [LARGE SCALE GENOMIC DNA]</scope>
    <source>
        <strain evidence="1 3">DSM 44124</strain>
    </source>
</reference>
<dbReference type="KEGG" id="mmuc:C1S78_026475"/>
<evidence type="ECO:0000313" key="2">
    <source>
        <dbReference type="EMBL" id="TLH55445.1"/>
    </source>
</evidence>
<name>A0A8H2JHR9_MYCMU</name>
<dbReference type="GeneID" id="76728506"/>
<accession>A0A8H2JHR9</accession>
<protein>
    <submittedName>
        <fullName evidence="2">Uncharacterized protein</fullName>
    </submittedName>
</protein>
<sequence>MITTREVIGLLDVFHLTGLCDTDRRLLEMVLAECGATQLLNTGAWPPVSTEPAALDWINTRGLLIGQDADLWLYQVESIGTSWKATCSGPRGELEYLPRSPSWQRAQLVCEQHRRQRRAAYLAAEAALTSGG</sequence>
<keyword evidence="3" id="KW-1185">Reference proteome</keyword>
<gene>
    <name evidence="1" type="ORF">C1S78_026475</name>
    <name evidence="2" type="ORF">C1S78_26435</name>
</gene>
<proteinExistence type="predicted"/>
<organism evidence="2">
    <name type="scientific">Mycolicibacterium mucogenicum DSM 44124</name>
    <dbReference type="NCBI Taxonomy" id="1226753"/>
    <lineage>
        <taxon>Bacteria</taxon>
        <taxon>Bacillati</taxon>
        <taxon>Actinomycetota</taxon>
        <taxon>Actinomycetes</taxon>
        <taxon>Mycobacteriales</taxon>
        <taxon>Mycobacteriaceae</taxon>
        <taxon>Mycolicibacterium</taxon>
    </lineage>
</organism>
<evidence type="ECO:0000313" key="3">
    <source>
        <dbReference type="Proteomes" id="UP000309231"/>
    </source>
</evidence>
<dbReference type="EMBL" id="CP062008">
    <property type="protein sequence ID" value="QPG68920.1"/>
    <property type="molecule type" value="Genomic_DNA"/>
</dbReference>
<dbReference type="EMBL" id="POTL01000001">
    <property type="protein sequence ID" value="TLH55445.1"/>
    <property type="molecule type" value="Genomic_DNA"/>
</dbReference>
<dbReference type="RefSeq" id="WP_053855236.1">
    <property type="nucleotide sequence ID" value="NZ_ANBS01000038.1"/>
</dbReference>
<dbReference type="AlphaFoldDB" id="A0A8H2JHR9"/>
<evidence type="ECO:0000313" key="1">
    <source>
        <dbReference type="EMBL" id="QPG68920.1"/>
    </source>
</evidence>